<dbReference type="Proteomes" id="UP000623967">
    <property type="component" value="Unassembled WGS sequence"/>
</dbReference>
<dbReference type="Pfam" id="PF08858">
    <property type="entry name" value="IDEAL"/>
    <property type="match status" value="1"/>
</dbReference>
<evidence type="ECO:0000313" key="2">
    <source>
        <dbReference type="EMBL" id="MBL4952345.1"/>
    </source>
</evidence>
<evidence type="ECO:0000259" key="1">
    <source>
        <dbReference type="SMART" id="SM00914"/>
    </source>
</evidence>
<dbReference type="RefSeq" id="WP_202653621.1">
    <property type="nucleotide sequence ID" value="NZ_JAESWB010000168.1"/>
</dbReference>
<organism evidence="2 3">
    <name type="scientific">Neobacillus paridis</name>
    <dbReference type="NCBI Taxonomy" id="2803862"/>
    <lineage>
        <taxon>Bacteria</taxon>
        <taxon>Bacillati</taxon>
        <taxon>Bacillota</taxon>
        <taxon>Bacilli</taxon>
        <taxon>Bacillales</taxon>
        <taxon>Bacillaceae</taxon>
        <taxon>Neobacillus</taxon>
    </lineage>
</organism>
<dbReference type="EMBL" id="JAESWB010000168">
    <property type="protein sequence ID" value="MBL4952345.1"/>
    <property type="molecule type" value="Genomic_DNA"/>
</dbReference>
<protein>
    <submittedName>
        <fullName evidence="2">IDEAL domain-containing protein</fullName>
    </submittedName>
</protein>
<comment type="caution">
    <text evidence="2">The sequence shown here is derived from an EMBL/GenBank/DDBJ whole genome shotgun (WGS) entry which is preliminary data.</text>
</comment>
<feature type="domain" description="IDEAL" evidence="1">
    <location>
        <begin position="33"/>
        <end position="69"/>
    </location>
</feature>
<dbReference type="SMART" id="SM00914">
    <property type="entry name" value="IDEAL"/>
    <property type="match status" value="1"/>
</dbReference>
<dbReference type="InterPro" id="IPR027393">
    <property type="entry name" value="Virus_scaffolding_prot_C"/>
</dbReference>
<proteinExistence type="predicted"/>
<dbReference type="Gene3D" id="4.10.810.10">
    <property type="entry name" value="Virus Scaffolding Protein, Chain A"/>
    <property type="match status" value="1"/>
</dbReference>
<dbReference type="InterPro" id="IPR014957">
    <property type="entry name" value="IDEAL_dom"/>
</dbReference>
<reference evidence="2 3" key="1">
    <citation type="submission" date="2021-01" db="EMBL/GenBank/DDBJ databases">
        <title>Genome public.</title>
        <authorList>
            <person name="Liu C."/>
            <person name="Sun Q."/>
        </authorList>
    </citation>
    <scope>NUCLEOTIDE SEQUENCE [LARGE SCALE GENOMIC DNA]</scope>
    <source>
        <strain evidence="2 3">YIM B02564</strain>
    </source>
</reference>
<keyword evidence="3" id="KW-1185">Reference proteome</keyword>
<evidence type="ECO:0000313" key="3">
    <source>
        <dbReference type="Proteomes" id="UP000623967"/>
    </source>
</evidence>
<accession>A0ABS1TM17</accession>
<gene>
    <name evidence="2" type="ORF">JK635_09000</name>
</gene>
<sequence>MKEKSYGELMKIAAMKRNQKKDNFVQNLYIEILLSEIQLTSERERILQKIDAAIDNRDKKSFLQLTDQLKEINKRFGT</sequence>
<name>A0ABS1TM17_9BACI</name>